<feature type="compositionally biased region" description="Polar residues" evidence="1">
    <location>
        <begin position="24"/>
        <end position="37"/>
    </location>
</feature>
<dbReference type="Proteomes" id="UP000007431">
    <property type="component" value="Unassembled WGS sequence"/>
</dbReference>
<evidence type="ECO:0000313" key="3">
    <source>
        <dbReference type="Proteomes" id="UP000007431"/>
    </source>
</evidence>
<evidence type="ECO:0000313" key="2">
    <source>
        <dbReference type="EMBL" id="EFJ01385.1"/>
    </source>
</evidence>
<dbReference type="KEGG" id="scm:SCHCO_02707821"/>
<feature type="region of interest" description="Disordered" evidence="1">
    <location>
        <begin position="608"/>
        <end position="648"/>
    </location>
</feature>
<dbReference type="eggNOG" id="ENOG502SJDY">
    <property type="taxonomic scope" value="Eukaryota"/>
</dbReference>
<gene>
    <name evidence="2" type="ORF">SCHCODRAFT_256301</name>
</gene>
<feature type="compositionally biased region" description="Low complexity" evidence="1">
    <location>
        <begin position="610"/>
        <end position="626"/>
    </location>
</feature>
<reference evidence="2 3" key="1">
    <citation type="journal article" date="2010" name="Nat. Biotechnol.">
        <title>Genome sequence of the model mushroom Schizophyllum commune.</title>
        <authorList>
            <person name="Ohm R.A."/>
            <person name="de Jong J.F."/>
            <person name="Lugones L.G."/>
            <person name="Aerts A."/>
            <person name="Kothe E."/>
            <person name="Stajich J.E."/>
            <person name="de Vries R.P."/>
            <person name="Record E."/>
            <person name="Levasseur A."/>
            <person name="Baker S.E."/>
            <person name="Bartholomew K.A."/>
            <person name="Coutinho P.M."/>
            <person name="Erdmann S."/>
            <person name="Fowler T.J."/>
            <person name="Gathman A.C."/>
            <person name="Lombard V."/>
            <person name="Henrissat B."/>
            <person name="Knabe N."/>
            <person name="Kuees U."/>
            <person name="Lilly W.W."/>
            <person name="Lindquist E."/>
            <person name="Lucas S."/>
            <person name="Magnuson J.K."/>
            <person name="Piumi F."/>
            <person name="Raudaskoski M."/>
            <person name="Salamov A."/>
            <person name="Schmutz J."/>
            <person name="Schwarze F.W.M.R."/>
            <person name="vanKuyk P.A."/>
            <person name="Horton J.S."/>
            <person name="Grigoriev I.V."/>
            <person name="Woesten H.A.B."/>
        </authorList>
    </citation>
    <scope>NUCLEOTIDE SEQUENCE [LARGE SCALE GENOMIC DNA]</scope>
    <source>
        <strain evidence="3">H4-8 / FGSC 9210</strain>
    </source>
</reference>
<organism evidence="3">
    <name type="scientific">Schizophyllum commune (strain H4-8 / FGSC 9210)</name>
    <name type="common">Split gill fungus</name>
    <dbReference type="NCBI Taxonomy" id="578458"/>
    <lineage>
        <taxon>Eukaryota</taxon>
        <taxon>Fungi</taxon>
        <taxon>Dikarya</taxon>
        <taxon>Basidiomycota</taxon>
        <taxon>Agaricomycotina</taxon>
        <taxon>Agaricomycetes</taxon>
        <taxon>Agaricomycetidae</taxon>
        <taxon>Agaricales</taxon>
        <taxon>Schizophyllaceae</taxon>
        <taxon>Schizophyllum</taxon>
    </lineage>
</organism>
<feature type="compositionally biased region" description="Polar residues" evidence="1">
    <location>
        <begin position="638"/>
        <end position="648"/>
    </location>
</feature>
<feature type="region of interest" description="Disordered" evidence="1">
    <location>
        <begin position="1136"/>
        <end position="1199"/>
    </location>
</feature>
<dbReference type="HOGENOM" id="CLU_254423_0_0_1"/>
<dbReference type="InParanoid" id="D8PU47"/>
<sequence length="1399" mass="153293">MKAQVRSLFSKHGSRKASKHDHATSSTRPRATPSQRLPPQLPPEIWAHIFTYATGSVTPSSWDGPEEGDDELLASLPKAKEPRLGVHPMELMDEDEEDDDFDFLESSSPYGRDSAAGSRGFLSPRPGPPDMATKMALMLTCRRFASIATQHLFHTVYISHKEQARLLAQRLQYQDSQGNIGIHIRVVRIAPVPSTRAMPPYAHGSSRVDDKEDPSGHFEFDPSLYCSGDQTPAYGGYDSPIPSVFDRVDARDVCTILLHASNLEVYEDHAGVRYSLFDAGGQCTPDAVLDILASRQLTRLAWTTYAHPMPLAPALVRMSTTLRWLELQCLENEDADEFGALDEYGIPQHDVSAMNGGMEADAVCLAELQTLKLTLSNPMLRLLAAWQLPKLRNLSILASDFAYAGEGFGAFFESHGSRIRQLELGHSSATIEEYWLSRGLEAGAPGGILRGREGLLAGWCSNLKEFICSADAEWNWHDPDRIRPHTLLKSHPTLLFIGVRDIEKRLRDDLELARARRRGRRGPDGVEVHSYAEQVGNDGEEVFFRLLEQMQSLLRKGDFPALKFVRDMGCAMFSPPSAPYIPEEDLEAGFAAMKRQVNVRKHKAVKRFLPSPTATPATRASSAKPTRSPSLSGVKPQATRQNRATTSQQVEALTLATSSMSLNSRAPLLLHENSTRPSTAAPAAFTGSPPDEPVIAQPAYYVTTASRPPHAVFIHPPGPEGSVDVKGKGKAVEVSPSREVSPVRSLSSDVCTHGQEWAGNGGDTWAGREPSPIRFAERPRARSGSIGDESIKSQEEIDAMYAQPGQSYVAGVTVTIERTETFERKHAVSQTMRKSLETIQQKRHEVAPWEAQEEQREQEIAKRLEVVPWEEYEEGFAGAPHTVIEHDCVDDEWDTRGRPRWRRLASASAVALRSTSCLSLSGSPRMDSTLRPRSCSSGRSGRRAESPIVFKRAETPTGPWPCETHVDLYGKDGAVRYGDSALAARAPTPEMWNTRTGSPIHFAANDEAEDDTNSSGTETACESEDGTTDSDIDVESPSALSPSEVDLDEMNASEVFFEEPANYSTVAEWVLAAQKQSYGEVNVYDEQPREEAGASFIERTLSFRRGSASSEHMTQCKKAAAKVAQRLHHAASFNVASATRPKSAGAATTSQMLHPSKSSSVLPTASTSATVTSSSLGLSRSSKVDGQRKSKNKRKTLGFHNPFASLTHGIRMSVVREQVTEDEVPAATASSPSSTWEFVDAPTPPRTWTVLEDEDVGGRTSRSSFGYGSSRASNAFDDDDFIIETPRPAISKPQTSLHPLAAAPLPKAALDALKASAPPVKTYPTAATPDPQAFYAPPPMPEQPSNPYATLSRADQNRILTFYRALFERCRENGVWLEGREGVNVTVANMRRVRAGMSQ</sequence>
<accession>D8PU47</accession>
<dbReference type="VEuPathDB" id="FungiDB:SCHCODRAFT_02707821"/>
<feature type="region of interest" description="Disordered" evidence="1">
    <location>
        <begin position="1004"/>
        <end position="1043"/>
    </location>
</feature>
<dbReference type="OrthoDB" id="3258324at2759"/>
<dbReference type="EMBL" id="GL377303">
    <property type="protein sequence ID" value="EFJ01385.1"/>
    <property type="molecule type" value="Genomic_DNA"/>
</dbReference>
<dbReference type="GeneID" id="9586892"/>
<keyword evidence="3" id="KW-1185">Reference proteome</keyword>
<protein>
    <submittedName>
        <fullName evidence="2">Expressed protein</fullName>
    </submittedName>
</protein>
<feature type="region of interest" description="Disordered" evidence="1">
    <location>
        <begin position="921"/>
        <end position="956"/>
    </location>
</feature>
<feature type="region of interest" description="Disordered" evidence="1">
    <location>
        <begin position="1224"/>
        <end position="1247"/>
    </location>
</feature>
<feature type="compositionally biased region" description="Low complexity" evidence="1">
    <location>
        <begin position="1155"/>
        <end position="1181"/>
    </location>
</feature>
<name>D8PU47_SCHCM</name>
<feature type="region of interest" description="Disordered" evidence="1">
    <location>
        <begin position="108"/>
        <end position="127"/>
    </location>
</feature>
<feature type="compositionally biased region" description="Acidic residues" evidence="1">
    <location>
        <begin position="1021"/>
        <end position="1034"/>
    </location>
</feature>
<feature type="compositionally biased region" description="Low complexity" evidence="1">
    <location>
        <begin position="1225"/>
        <end position="1235"/>
    </location>
</feature>
<evidence type="ECO:0000256" key="1">
    <source>
        <dbReference type="SAM" id="MobiDB-lite"/>
    </source>
</evidence>
<proteinExistence type="predicted"/>
<feature type="region of interest" description="Disordered" evidence="1">
    <location>
        <begin position="1"/>
        <end position="41"/>
    </location>
</feature>